<keyword evidence="7" id="KW-1185">Reference proteome</keyword>
<feature type="signal peptide" evidence="4">
    <location>
        <begin position="1"/>
        <end position="19"/>
    </location>
</feature>
<dbReference type="OrthoDB" id="5948979at2759"/>
<evidence type="ECO:0000256" key="4">
    <source>
        <dbReference type="SAM" id="SignalP"/>
    </source>
</evidence>
<feature type="domain" description="EGF-like" evidence="5">
    <location>
        <begin position="126"/>
        <end position="162"/>
    </location>
</feature>
<evidence type="ECO:0000256" key="2">
    <source>
        <dbReference type="ARBA" id="ARBA00023157"/>
    </source>
</evidence>
<keyword evidence="4" id="KW-0732">Signal</keyword>
<dbReference type="AlphaFoldDB" id="A0A913WQB4"/>
<feature type="chain" id="PRO_5037644252" description="EGF-like domain-containing protein" evidence="4">
    <location>
        <begin position="20"/>
        <end position="379"/>
    </location>
</feature>
<dbReference type="InterPro" id="IPR000742">
    <property type="entry name" value="EGF"/>
</dbReference>
<dbReference type="RefSeq" id="XP_020892493.1">
    <property type="nucleotide sequence ID" value="XM_021036834.2"/>
</dbReference>
<dbReference type="SUPFAM" id="SSF57196">
    <property type="entry name" value="EGF/Laminin"/>
    <property type="match status" value="1"/>
</dbReference>
<comment type="similarity">
    <text evidence="1">Belongs to the EGF domain peptide family.</text>
</comment>
<comment type="caution">
    <text evidence="3">Lacks conserved residue(s) required for the propagation of feature annotation.</text>
</comment>
<dbReference type="EnsemblMetazoa" id="XM_021036834.2">
    <property type="protein sequence ID" value="XP_020892493.1"/>
    <property type="gene ID" value="LOC110231784"/>
</dbReference>
<evidence type="ECO:0000256" key="3">
    <source>
        <dbReference type="PROSITE-ProRule" id="PRU00076"/>
    </source>
</evidence>
<dbReference type="PROSITE" id="PS50026">
    <property type="entry name" value="EGF_3"/>
    <property type="match status" value="1"/>
</dbReference>
<dbReference type="Gene3D" id="2.10.25.10">
    <property type="entry name" value="Laminin"/>
    <property type="match status" value="1"/>
</dbReference>
<accession>A0A913WQB4</accession>
<dbReference type="OMA" id="THLRATX"/>
<feature type="disulfide bond" evidence="3">
    <location>
        <begin position="152"/>
        <end position="161"/>
    </location>
</feature>
<keyword evidence="3" id="KW-0245">EGF-like domain</keyword>
<dbReference type="CDD" id="cd00054">
    <property type="entry name" value="EGF_CA"/>
    <property type="match status" value="1"/>
</dbReference>
<proteinExistence type="inferred from homology"/>
<dbReference type="GO" id="GO:0070492">
    <property type="term" value="F:oligosaccharide binding"/>
    <property type="evidence" value="ECO:0007669"/>
    <property type="project" value="TreeGrafter"/>
</dbReference>
<dbReference type="GO" id="GO:0005615">
    <property type="term" value="C:extracellular space"/>
    <property type="evidence" value="ECO:0007669"/>
    <property type="project" value="TreeGrafter"/>
</dbReference>
<dbReference type="Proteomes" id="UP000887567">
    <property type="component" value="Unplaced"/>
</dbReference>
<sequence length="379" mass="43456">MILECITITIFVFFKHANSQSHCVGTCYSGRLFPEPQDIFHGKHLKGYSYNNITTDDPVKCYSSCVQDCRCKACQMKDARCELLDEDKTSKTLTDELGYVYFDLKQTMYKGHRPPMVSQGCYNGCCRSQPCMNGGTCVEHCNSPKNKFTCICQKWHHGKICEKTISSCMDVRSASSMIPKDGVYELKRFDNRAIIPVYCAFQDDPRQAWTLIESFSRNQSLFKGTPFYIGNTQNRNLPPSWDLFRLGLLRVQYFRRRSTLFRATCDFPNRMSLTPDLLIGRLSDVDIINEKDIAGCRRYKFIDIRGHNCTNCTANTRHGTSFSWHFHLDITHQGDGCDFHPPVTVQDADNFGFYDDIDGASKCTATPQSTTQWWLGEEK</sequence>
<evidence type="ECO:0000313" key="6">
    <source>
        <dbReference type="EnsemblMetazoa" id="XP_020892493.1"/>
    </source>
</evidence>
<dbReference type="GeneID" id="110231784"/>
<dbReference type="KEGG" id="epa:110231784"/>
<name>A0A913WQB4_EXADI</name>
<organism evidence="6 7">
    <name type="scientific">Exaiptasia diaphana</name>
    <name type="common">Tropical sea anemone</name>
    <name type="synonym">Aiptasia pulchella</name>
    <dbReference type="NCBI Taxonomy" id="2652724"/>
    <lineage>
        <taxon>Eukaryota</taxon>
        <taxon>Metazoa</taxon>
        <taxon>Cnidaria</taxon>
        <taxon>Anthozoa</taxon>
        <taxon>Hexacorallia</taxon>
        <taxon>Actiniaria</taxon>
        <taxon>Aiptasiidae</taxon>
        <taxon>Exaiptasia</taxon>
    </lineage>
</organism>
<evidence type="ECO:0000256" key="1">
    <source>
        <dbReference type="ARBA" id="ARBA00006373"/>
    </source>
</evidence>
<protein>
    <recommendedName>
        <fullName evidence="5">EGF-like domain-containing protein</fullName>
    </recommendedName>
</protein>
<dbReference type="PANTHER" id="PTHR16146">
    <property type="entry name" value="INTELECTIN"/>
    <property type="match status" value="1"/>
</dbReference>
<keyword evidence="2 3" id="KW-1015">Disulfide bond</keyword>
<dbReference type="PANTHER" id="PTHR16146:SF42">
    <property type="entry name" value="APPLE DOMAIN-CONTAINING PROTEIN"/>
    <property type="match status" value="1"/>
</dbReference>
<dbReference type="PROSITE" id="PS00022">
    <property type="entry name" value="EGF_1"/>
    <property type="match status" value="1"/>
</dbReference>
<evidence type="ECO:0000259" key="5">
    <source>
        <dbReference type="PROSITE" id="PS50026"/>
    </source>
</evidence>
<reference evidence="6" key="1">
    <citation type="submission" date="2022-11" db="UniProtKB">
        <authorList>
            <consortium name="EnsemblMetazoa"/>
        </authorList>
    </citation>
    <scope>IDENTIFICATION</scope>
</reference>
<evidence type="ECO:0000313" key="7">
    <source>
        <dbReference type="Proteomes" id="UP000887567"/>
    </source>
</evidence>